<dbReference type="SMART" id="SM00382">
    <property type="entry name" value="AAA"/>
    <property type="match status" value="1"/>
</dbReference>
<dbReference type="InterPro" id="IPR003439">
    <property type="entry name" value="ABC_transporter-like_ATP-bd"/>
</dbReference>
<dbReference type="GO" id="GO:0005524">
    <property type="term" value="F:ATP binding"/>
    <property type="evidence" value="ECO:0007669"/>
    <property type="project" value="UniProtKB-KW"/>
</dbReference>
<organism evidence="6 7">
    <name type="scientific">Pediococcus acidilactici</name>
    <dbReference type="NCBI Taxonomy" id="1254"/>
    <lineage>
        <taxon>Bacteria</taxon>
        <taxon>Bacillati</taxon>
        <taxon>Bacillota</taxon>
        <taxon>Bacilli</taxon>
        <taxon>Lactobacillales</taxon>
        <taxon>Lactobacillaceae</taxon>
        <taxon>Pediococcus</taxon>
        <taxon>Pediococcus acidilactici group</taxon>
    </lineage>
</organism>
<dbReference type="CDD" id="cd03230">
    <property type="entry name" value="ABC_DR_subfamily_A"/>
    <property type="match status" value="1"/>
</dbReference>
<dbReference type="Pfam" id="PF00005">
    <property type="entry name" value="ABC_tran"/>
    <property type="match status" value="1"/>
</dbReference>
<evidence type="ECO:0000256" key="2">
    <source>
        <dbReference type="ARBA" id="ARBA00022448"/>
    </source>
</evidence>
<accession>A0AAW8YF51</accession>
<keyword evidence="2" id="KW-0813">Transport</keyword>
<dbReference type="AlphaFoldDB" id="A0AAW8YF51"/>
<reference evidence="6" key="1">
    <citation type="journal article" date="2023" name="PeerJ">
        <title>Selection and evaluation of lactic acid bacteria from chicken feces in Thailand as potential probiotics.</title>
        <authorList>
            <person name="Khurajog B."/>
            <person name="Disastra Y."/>
            <person name="Lawwyne L.D."/>
            <person name="Sirichokchatchawan W."/>
            <person name="Niyomtham W."/>
            <person name="Yindee J."/>
            <person name="Hampson D.J."/>
            <person name="Prapasarakul N."/>
        </authorList>
    </citation>
    <scope>NUCLEOTIDE SEQUENCE</scope>
    <source>
        <strain evidence="6">BF9</strain>
    </source>
</reference>
<keyword evidence="3" id="KW-0547">Nucleotide-binding</keyword>
<gene>
    <name evidence="6" type="ORF">R0G89_02340</name>
</gene>
<name>A0AAW8YF51_PEDAC</name>
<sequence>MGNLVEIHDLTVRFKDFAALKKVNGKITNRPGVVGLIGPNGAGKTTLIHAIFGQEPVGHGQILIDQMAKLAYCPDTPEFEKYLTAREILQQSLRLDNQRINEKQILTALQQVGLAEHQNRLVGGFSRGMKQRLGIAAANILKPQLLFLDEPTSALDPFGRQAMLGLINEIAQTTTVVISSHLLNDIQQIAERLLVLNRGEMIFSGALTDFIAGTDDSVEILVKSVNAKDRVVAALQQCQIVVKEIQRHQIEFPAQDFEKGLGELSRLADDVVMINRSSQDLNHAFERWIHSKDKEKVK</sequence>
<dbReference type="GeneID" id="57366072"/>
<evidence type="ECO:0000313" key="7">
    <source>
        <dbReference type="Proteomes" id="UP001280897"/>
    </source>
</evidence>
<dbReference type="PANTHER" id="PTHR43335">
    <property type="entry name" value="ABC TRANSPORTER, ATP-BINDING PROTEIN"/>
    <property type="match status" value="1"/>
</dbReference>
<evidence type="ECO:0000256" key="1">
    <source>
        <dbReference type="ARBA" id="ARBA00005417"/>
    </source>
</evidence>
<proteinExistence type="inferred from homology"/>
<dbReference type="Gene3D" id="3.40.50.300">
    <property type="entry name" value="P-loop containing nucleotide triphosphate hydrolases"/>
    <property type="match status" value="1"/>
</dbReference>
<evidence type="ECO:0000313" key="6">
    <source>
        <dbReference type="EMBL" id="MDV2620575.1"/>
    </source>
</evidence>
<dbReference type="InterPro" id="IPR027417">
    <property type="entry name" value="P-loop_NTPase"/>
</dbReference>
<keyword evidence="4 6" id="KW-0067">ATP-binding</keyword>
<evidence type="ECO:0000259" key="5">
    <source>
        <dbReference type="PROSITE" id="PS50893"/>
    </source>
</evidence>
<dbReference type="PROSITE" id="PS50893">
    <property type="entry name" value="ABC_TRANSPORTER_2"/>
    <property type="match status" value="1"/>
</dbReference>
<dbReference type="Proteomes" id="UP001280897">
    <property type="component" value="Unassembled WGS sequence"/>
</dbReference>
<dbReference type="RefSeq" id="WP_008841313.1">
    <property type="nucleotide sequence ID" value="NZ_CP050079.1"/>
</dbReference>
<evidence type="ECO:0000256" key="4">
    <source>
        <dbReference type="ARBA" id="ARBA00022840"/>
    </source>
</evidence>
<dbReference type="GO" id="GO:0016887">
    <property type="term" value="F:ATP hydrolysis activity"/>
    <property type="evidence" value="ECO:0007669"/>
    <property type="project" value="InterPro"/>
</dbReference>
<dbReference type="InterPro" id="IPR003593">
    <property type="entry name" value="AAA+_ATPase"/>
</dbReference>
<evidence type="ECO:0000256" key="3">
    <source>
        <dbReference type="ARBA" id="ARBA00022741"/>
    </source>
</evidence>
<comment type="similarity">
    <text evidence="1">Belongs to the ABC transporter superfamily.</text>
</comment>
<reference evidence="6" key="2">
    <citation type="submission" date="2023-10" db="EMBL/GenBank/DDBJ databases">
        <authorList>
            <person name="Khurajog B."/>
        </authorList>
    </citation>
    <scope>NUCLEOTIDE SEQUENCE</scope>
    <source>
        <strain evidence="6">BF9</strain>
    </source>
</reference>
<comment type="caution">
    <text evidence="6">The sequence shown here is derived from an EMBL/GenBank/DDBJ whole genome shotgun (WGS) entry which is preliminary data.</text>
</comment>
<feature type="domain" description="ABC transporter" evidence="5">
    <location>
        <begin position="5"/>
        <end position="223"/>
    </location>
</feature>
<dbReference type="SUPFAM" id="SSF52540">
    <property type="entry name" value="P-loop containing nucleoside triphosphate hydrolases"/>
    <property type="match status" value="1"/>
</dbReference>
<dbReference type="EMBL" id="JAWJAV010000001">
    <property type="protein sequence ID" value="MDV2620575.1"/>
    <property type="molecule type" value="Genomic_DNA"/>
</dbReference>
<protein>
    <submittedName>
        <fullName evidence="6">ABC transporter ATP-binding protein</fullName>
    </submittedName>
</protein>